<evidence type="ECO:0000313" key="13">
    <source>
        <dbReference type="Proteomes" id="UP000694865"/>
    </source>
</evidence>
<organism evidence="13 14">
    <name type="scientific">Saccoglossus kowalevskii</name>
    <name type="common">Acorn worm</name>
    <dbReference type="NCBI Taxonomy" id="10224"/>
    <lineage>
        <taxon>Eukaryota</taxon>
        <taxon>Metazoa</taxon>
        <taxon>Hemichordata</taxon>
        <taxon>Enteropneusta</taxon>
        <taxon>Harrimaniidae</taxon>
        <taxon>Saccoglossus</taxon>
    </lineage>
</organism>
<evidence type="ECO:0000256" key="3">
    <source>
        <dbReference type="ARBA" id="ARBA00011245"/>
    </source>
</evidence>
<sequence length="318" mass="37436">MALRYLYMALRYPCMVLRYSYFIKDDHYRIPANVEYLQLFILLAALSGLRMCSKFETDPELNDIIRKLWDVDEGSLTPGEDYAIDLQGKTRVHLDGRQDKADEPLFSFVKDNVFQRETYKSFLALLDNYEQETGLAEEVTPEEFKENWKFINAIMKTNVMQLAHKILVSKDKAVDDVGAFKEQLYEMWFHLYRRTRGVRNFDSSGFEHVFVGETRGGTDDVMGFHNWIQFYLQERRGNIDYKGWIPPRGRKSKKPIDNPRLISIQFSWKQDVKAVGSTFIGTSPEFEMALYTVCFLLGKDNNHFELGDYQFEIVVHRW</sequence>
<comment type="similarity">
    <text evidence="2 11">Belongs to the ENDOU family.</text>
</comment>
<comment type="subunit">
    <text evidence="3 11">Monomer.</text>
</comment>
<dbReference type="InterPro" id="IPR037227">
    <property type="entry name" value="EndoU-like"/>
</dbReference>
<keyword evidence="8 11" id="KW-0694">RNA-binding</keyword>
<name>A0ABM0GWV7_SACKO</name>
<keyword evidence="5 11" id="KW-0479">Metal-binding</keyword>
<evidence type="ECO:0000256" key="6">
    <source>
        <dbReference type="ARBA" id="ARBA00022759"/>
    </source>
</evidence>
<keyword evidence="6 11" id="KW-0255">Endonuclease</keyword>
<evidence type="ECO:0000313" key="14">
    <source>
        <dbReference type="RefSeq" id="XP_002739117.2"/>
    </source>
</evidence>
<dbReference type="EC" id="4.6.1.-" evidence="11"/>
<keyword evidence="9 11" id="KW-0464">Manganese</keyword>
<comment type="catalytic activity">
    <reaction evidence="11">
        <text>ribonucleotidyl-uridine-RNA = a 5'-end dephospho-uridine-RNA + a 3'-end 2',3'-cyclophospho-ribonucleotide-RNA</text>
        <dbReference type="Rhea" id="RHEA:67792"/>
        <dbReference type="Rhea" id="RHEA-COMP:10464"/>
        <dbReference type="Rhea" id="RHEA-COMP:17354"/>
        <dbReference type="Rhea" id="RHEA-COMP:17356"/>
        <dbReference type="ChEBI" id="CHEBI:83064"/>
        <dbReference type="ChEBI" id="CHEBI:173117"/>
        <dbReference type="ChEBI" id="CHEBI:173224"/>
    </reaction>
</comment>
<feature type="non-terminal residue" evidence="14">
    <location>
        <position position="318"/>
    </location>
</feature>
<evidence type="ECO:0000256" key="11">
    <source>
        <dbReference type="RuleBase" id="RU367085"/>
    </source>
</evidence>
<gene>
    <name evidence="14" type="primary">LOC100370026</name>
</gene>
<keyword evidence="4 11" id="KW-0540">Nuclease</keyword>
<evidence type="ECO:0000256" key="10">
    <source>
        <dbReference type="ARBA" id="ARBA00023239"/>
    </source>
</evidence>
<dbReference type="PROSITE" id="PS51959">
    <property type="entry name" value="ENDOU"/>
    <property type="match status" value="1"/>
</dbReference>
<evidence type="ECO:0000256" key="5">
    <source>
        <dbReference type="ARBA" id="ARBA00022723"/>
    </source>
</evidence>
<protein>
    <recommendedName>
        <fullName evidence="11">Uridylate-specific endoribonuclease</fullName>
        <ecNumber evidence="11">4.6.1.-</ecNumber>
    </recommendedName>
</protein>
<dbReference type="PANTHER" id="PTHR12439:SF11">
    <property type="entry name" value="URIDYLATE-SPECIFIC ENDORIBONUCLEASE"/>
    <property type="match status" value="1"/>
</dbReference>
<evidence type="ECO:0000256" key="1">
    <source>
        <dbReference type="ARBA" id="ARBA00001936"/>
    </source>
</evidence>
<keyword evidence="10" id="KW-0456">Lyase</keyword>
<dbReference type="Proteomes" id="UP000694865">
    <property type="component" value="Unplaced"/>
</dbReference>
<dbReference type="SUPFAM" id="SSF142877">
    <property type="entry name" value="EndoU-like"/>
    <property type="match status" value="1"/>
</dbReference>
<dbReference type="GeneID" id="100370026"/>
<evidence type="ECO:0000256" key="4">
    <source>
        <dbReference type="ARBA" id="ARBA00022722"/>
    </source>
</evidence>
<evidence type="ECO:0000256" key="9">
    <source>
        <dbReference type="ARBA" id="ARBA00023211"/>
    </source>
</evidence>
<evidence type="ECO:0000256" key="7">
    <source>
        <dbReference type="ARBA" id="ARBA00022801"/>
    </source>
</evidence>
<evidence type="ECO:0000259" key="12">
    <source>
        <dbReference type="PROSITE" id="PS51959"/>
    </source>
</evidence>
<evidence type="ECO:0000256" key="8">
    <source>
        <dbReference type="ARBA" id="ARBA00022884"/>
    </source>
</evidence>
<keyword evidence="13" id="KW-1185">Reference proteome</keyword>
<feature type="domain" description="EndoU" evidence="12">
    <location>
        <begin position="57"/>
        <end position="318"/>
    </location>
</feature>
<evidence type="ECO:0000256" key="2">
    <source>
        <dbReference type="ARBA" id="ARBA00010168"/>
    </source>
</evidence>
<dbReference type="RefSeq" id="XP_002739117.2">
    <property type="nucleotide sequence ID" value="XM_002739071.2"/>
</dbReference>
<comment type="cofactor">
    <cofactor evidence="1 11">
        <name>Mn(2+)</name>
        <dbReference type="ChEBI" id="CHEBI:29035"/>
    </cofactor>
</comment>
<dbReference type="InterPro" id="IPR018998">
    <property type="entry name" value="EndoU_C"/>
</dbReference>
<dbReference type="Pfam" id="PF09412">
    <property type="entry name" value="XendoU"/>
    <property type="match status" value="1"/>
</dbReference>
<reference evidence="14" key="1">
    <citation type="submission" date="2025-08" db="UniProtKB">
        <authorList>
            <consortium name="RefSeq"/>
        </authorList>
    </citation>
    <scope>IDENTIFICATION</scope>
    <source>
        <tissue evidence="14">Testes</tissue>
    </source>
</reference>
<keyword evidence="7 11" id="KW-0378">Hydrolase</keyword>
<accession>A0ABM0GWV7</accession>
<dbReference type="PANTHER" id="PTHR12439">
    <property type="entry name" value="PLACENTAL PROTEIN 11-RELATED"/>
    <property type="match status" value="1"/>
</dbReference>
<dbReference type="InterPro" id="IPR039787">
    <property type="entry name" value="ENDOU"/>
</dbReference>
<dbReference type="CDD" id="cd21159">
    <property type="entry name" value="XendoU"/>
    <property type="match status" value="1"/>
</dbReference>
<proteinExistence type="inferred from homology"/>